<feature type="region of interest" description="Disordered" evidence="1">
    <location>
        <begin position="172"/>
        <end position="194"/>
    </location>
</feature>
<evidence type="ECO:0000313" key="2">
    <source>
        <dbReference type="EMBL" id="GEY61008.1"/>
    </source>
</evidence>
<evidence type="ECO:0000256" key="1">
    <source>
        <dbReference type="SAM" id="MobiDB-lite"/>
    </source>
</evidence>
<dbReference type="EMBL" id="BKCJ010193310">
    <property type="protein sequence ID" value="GEY61008.1"/>
    <property type="molecule type" value="Genomic_DNA"/>
</dbReference>
<organism evidence="2">
    <name type="scientific">Tanacetum cinerariifolium</name>
    <name type="common">Dalmatian daisy</name>
    <name type="synonym">Chrysanthemum cinerariifolium</name>
    <dbReference type="NCBI Taxonomy" id="118510"/>
    <lineage>
        <taxon>Eukaryota</taxon>
        <taxon>Viridiplantae</taxon>
        <taxon>Streptophyta</taxon>
        <taxon>Embryophyta</taxon>
        <taxon>Tracheophyta</taxon>
        <taxon>Spermatophyta</taxon>
        <taxon>Magnoliopsida</taxon>
        <taxon>eudicotyledons</taxon>
        <taxon>Gunneridae</taxon>
        <taxon>Pentapetalae</taxon>
        <taxon>asterids</taxon>
        <taxon>campanulids</taxon>
        <taxon>Asterales</taxon>
        <taxon>Asteraceae</taxon>
        <taxon>Asteroideae</taxon>
        <taxon>Anthemideae</taxon>
        <taxon>Anthemidinae</taxon>
        <taxon>Tanacetum</taxon>
    </lineage>
</organism>
<feature type="region of interest" description="Disordered" evidence="1">
    <location>
        <begin position="215"/>
        <end position="241"/>
    </location>
</feature>
<feature type="region of interest" description="Disordered" evidence="1">
    <location>
        <begin position="317"/>
        <end position="340"/>
    </location>
</feature>
<gene>
    <name evidence="2" type="ORF">Tci_432982</name>
</gene>
<sequence>MLWSLLKKRLKIKRCNARISFTKPQKEETYQVTLEALKLSPCYPAFQITAKVPEIYMHQLWNTIKKIGKTDGYNFKLDKKKCRVDTKELGYSGKCDMLSTIRTDQIHQPWMTFATVINKCTLKFISKIEDYQKYGALIPDGIINQDIKDSKAYKTYLDYATGKVPPKKARKFKKTASPKLKTVPASPKEPTHKGKRVKRAAKKATTAPTIGVVIRDTPGKSVSKKKVSNPPTHTPPSPPIFSGQISATHISRHTPPATPPLIATVALSPLPYLYVHQHHHLTDATISVTNRLQPRHHQPPLPPSTIVTPTNRHHRLYHQPRHTEPPRPPSPPHLNHHHYG</sequence>
<protein>
    <submittedName>
        <fullName evidence="2">Uncharacterized protein</fullName>
    </submittedName>
</protein>
<accession>A0A699HUD0</accession>
<reference evidence="2" key="1">
    <citation type="journal article" date="2019" name="Sci. Rep.">
        <title>Draft genome of Tanacetum cinerariifolium, the natural source of mosquito coil.</title>
        <authorList>
            <person name="Yamashiro T."/>
            <person name="Shiraishi A."/>
            <person name="Satake H."/>
            <person name="Nakayama K."/>
        </authorList>
    </citation>
    <scope>NUCLEOTIDE SEQUENCE</scope>
</reference>
<comment type="caution">
    <text evidence="2">The sequence shown here is derived from an EMBL/GenBank/DDBJ whole genome shotgun (WGS) entry which is preliminary data.</text>
</comment>
<proteinExistence type="predicted"/>
<name>A0A699HUD0_TANCI</name>
<dbReference type="AlphaFoldDB" id="A0A699HUD0"/>